<keyword evidence="1" id="KW-0479">Metal-binding</keyword>
<keyword evidence="3" id="KW-0411">Iron-sulfur</keyword>
<dbReference type="EMBL" id="QLNI01000019">
    <property type="protein sequence ID" value="RAM02009.1"/>
    <property type="molecule type" value="Genomic_DNA"/>
</dbReference>
<dbReference type="Pfam" id="PF14697">
    <property type="entry name" value="Fer4_21"/>
    <property type="match status" value="1"/>
</dbReference>
<dbReference type="PROSITE" id="PS51379">
    <property type="entry name" value="4FE4S_FER_2"/>
    <property type="match status" value="2"/>
</dbReference>
<keyword evidence="8" id="KW-1185">Reference proteome</keyword>
<sequence length="353" mass="39045">MGDLYKKLALHLDKMPAGFPATGSGVEVKILERLFTQEEAAIVLGLNMWPETVQVIAERLSTDPDRLGNTLMEMSKKGLIFRAGKDDSPSYMAIQFVIGIWEFNLNRLNTDLIKDVNEYLPQYMKKSWLKYKTKQLRVIPVSKTVTVDLATMPYETAEEIISKQKKIVVSDCICRKEHEMVGQPCDYPMEVCLTFGTGAYYYEGNGLGRSIDVEEALGILEKGRRAGLVLQPGNAKDPGNICMCCGCCCQVLGNLKKLAQPAKAVHSNYFALVDADECVGCEACMDRCHMDAIAMDDAVAKVNFDRCIGCGVCVPVCPSGAIALVKKQETDQYDPPANTFETYLTMAQERGNI</sequence>
<dbReference type="OrthoDB" id="5488678at2"/>
<evidence type="ECO:0000256" key="2">
    <source>
        <dbReference type="ARBA" id="ARBA00023004"/>
    </source>
</evidence>
<evidence type="ECO:0000313" key="7">
    <source>
        <dbReference type="Proteomes" id="UP000248798"/>
    </source>
</evidence>
<dbReference type="Proteomes" id="UP000293902">
    <property type="component" value="Chromosome"/>
</dbReference>
<dbReference type="RefSeq" id="WP_111956357.1">
    <property type="nucleotide sequence ID" value="NZ_CP036313.1"/>
</dbReference>
<keyword evidence="2" id="KW-0408">Iron</keyword>
<evidence type="ECO:0000313" key="8">
    <source>
        <dbReference type="Proteomes" id="UP000293902"/>
    </source>
</evidence>
<dbReference type="InterPro" id="IPR017896">
    <property type="entry name" value="4Fe4S_Fe-S-bd"/>
</dbReference>
<dbReference type="GO" id="GO:0046872">
    <property type="term" value="F:metal ion binding"/>
    <property type="evidence" value="ECO:0007669"/>
    <property type="project" value="UniProtKB-KW"/>
</dbReference>
<reference evidence="6 7" key="1">
    <citation type="submission" date="2018-06" db="EMBL/GenBank/DDBJ databases">
        <title>Complete Genome Sequence of Desulfobacter hydrogenophilus (DSM3380).</title>
        <authorList>
            <person name="Marietou A."/>
            <person name="Schreiber L."/>
            <person name="Marshall I."/>
            <person name="Jorgensen B."/>
        </authorList>
    </citation>
    <scope>NUCLEOTIDE SEQUENCE [LARGE SCALE GENOMIC DNA]</scope>
    <source>
        <strain evidence="6 7">DSM 3380</strain>
    </source>
</reference>
<gene>
    <name evidence="6" type="ORF">DO021_10320</name>
    <name evidence="5" type="ORF">EYB58_05365</name>
</gene>
<protein>
    <submittedName>
        <fullName evidence="5">4Fe-4S dicluster domain-containing protein</fullName>
    </submittedName>
    <submittedName>
        <fullName evidence="6">4Fe-4S ferredoxin</fullName>
    </submittedName>
</protein>
<dbReference type="InterPro" id="IPR017900">
    <property type="entry name" value="4Fe4S_Fe_S_CS"/>
</dbReference>
<evidence type="ECO:0000256" key="3">
    <source>
        <dbReference type="ARBA" id="ARBA00023014"/>
    </source>
</evidence>
<dbReference type="Proteomes" id="UP000248798">
    <property type="component" value="Unassembled WGS sequence"/>
</dbReference>
<accession>A0A328FCJ6</accession>
<evidence type="ECO:0000313" key="5">
    <source>
        <dbReference type="EMBL" id="QBH12388.1"/>
    </source>
</evidence>
<feature type="domain" description="4Fe-4S ferredoxin-type" evidence="4">
    <location>
        <begin position="269"/>
        <end position="297"/>
    </location>
</feature>
<evidence type="ECO:0000256" key="1">
    <source>
        <dbReference type="ARBA" id="ARBA00022723"/>
    </source>
</evidence>
<proteinExistence type="predicted"/>
<evidence type="ECO:0000259" key="4">
    <source>
        <dbReference type="PROSITE" id="PS51379"/>
    </source>
</evidence>
<dbReference type="AlphaFoldDB" id="A0A328FCJ6"/>
<reference evidence="5 8" key="2">
    <citation type="submission" date="2019-02" db="EMBL/GenBank/DDBJ databases">
        <title>Complete genome sequence of Desulfobacter hydrogenophilus AcRS1.</title>
        <authorList>
            <person name="Marietou A."/>
            <person name="Lund M.B."/>
            <person name="Marshall I.P.G."/>
            <person name="Schreiber L."/>
            <person name="Jorgensen B."/>
        </authorList>
    </citation>
    <scope>NUCLEOTIDE SEQUENCE [LARGE SCALE GENOMIC DNA]</scope>
    <source>
        <strain evidence="5 8">AcRS1</strain>
    </source>
</reference>
<evidence type="ECO:0000313" key="6">
    <source>
        <dbReference type="EMBL" id="RAM02009.1"/>
    </source>
</evidence>
<feature type="domain" description="4Fe-4S ferredoxin-type" evidence="4">
    <location>
        <begin position="298"/>
        <end position="327"/>
    </location>
</feature>
<dbReference type="PROSITE" id="PS00198">
    <property type="entry name" value="4FE4S_FER_1"/>
    <property type="match status" value="1"/>
</dbReference>
<organism evidence="6 7">
    <name type="scientific">Desulfobacter hydrogenophilus</name>
    <dbReference type="NCBI Taxonomy" id="2291"/>
    <lineage>
        <taxon>Bacteria</taxon>
        <taxon>Pseudomonadati</taxon>
        <taxon>Thermodesulfobacteriota</taxon>
        <taxon>Desulfobacteria</taxon>
        <taxon>Desulfobacterales</taxon>
        <taxon>Desulfobacteraceae</taxon>
        <taxon>Desulfobacter</taxon>
    </lineage>
</organism>
<dbReference type="SUPFAM" id="SSF54862">
    <property type="entry name" value="4Fe-4S ferredoxins"/>
    <property type="match status" value="1"/>
</dbReference>
<dbReference type="GO" id="GO:0051536">
    <property type="term" value="F:iron-sulfur cluster binding"/>
    <property type="evidence" value="ECO:0007669"/>
    <property type="project" value="UniProtKB-KW"/>
</dbReference>
<name>A0A328FCJ6_9BACT</name>
<dbReference type="EMBL" id="CP036313">
    <property type="protein sequence ID" value="QBH12388.1"/>
    <property type="molecule type" value="Genomic_DNA"/>
</dbReference>
<dbReference type="Gene3D" id="3.30.70.20">
    <property type="match status" value="1"/>
</dbReference>